<dbReference type="KEGG" id="nai:NECAME_05641"/>
<dbReference type="InterPro" id="IPR000742">
    <property type="entry name" value="EGF"/>
</dbReference>
<dbReference type="OrthoDB" id="10060424at2759"/>
<dbReference type="PROSITE" id="PS00010">
    <property type="entry name" value="ASX_HYDROXYL"/>
    <property type="match status" value="1"/>
</dbReference>
<dbReference type="AlphaFoldDB" id="W2SI02"/>
<comment type="caution">
    <text evidence="2">Lacks conserved residue(s) required for the propagation of feature annotation.</text>
</comment>
<name>W2SI02_NECAM</name>
<dbReference type="Gene3D" id="2.10.25.10">
    <property type="entry name" value="Laminin"/>
    <property type="match status" value="1"/>
</dbReference>
<dbReference type="PROSITE" id="PS50026">
    <property type="entry name" value="EGF_3"/>
    <property type="match status" value="2"/>
</dbReference>
<accession>W2SI02</accession>
<dbReference type="EMBL" id="KI669278">
    <property type="protein sequence ID" value="ETN68367.1"/>
    <property type="molecule type" value="Genomic_DNA"/>
</dbReference>
<dbReference type="SMART" id="SM00181">
    <property type="entry name" value="EGF"/>
    <property type="match status" value="2"/>
</dbReference>
<reference evidence="5" key="1">
    <citation type="journal article" date="2014" name="Nat. Genet.">
        <title>Genome of the human hookworm Necator americanus.</title>
        <authorList>
            <person name="Tang Y.T."/>
            <person name="Gao X."/>
            <person name="Rosa B.A."/>
            <person name="Abubucker S."/>
            <person name="Hallsworth-Pepin K."/>
            <person name="Martin J."/>
            <person name="Tyagi R."/>
            <person name="Heizer E."/>
            <person name="Zhang X."/>
            <person name="Bhonagiri-Palsikar V."/>
            <person name="Minx P."/>
            <person name="Warren W.C."/>
            <person name="Wang Q."/>
            <person name="Zhan B."/>
            <person name="Hotez P.J."/>
            <person name="Sternberg P.W."/>
            <person name="Dougall A."/>
            <person name="Gaze S.T."/>
            <person name="Mulvenna J."/>
            <person name="Sotillo J."/>
            <person name="Ranganathan S."/>
            <person name="Rabelo E.M."/>
            <person name="Wilson R.K."/>
            <person name="Felgner P.L."/>
            <person name="Bethony J."/>
            <person name="Hawdon J.M."/>
            <person name="Gasser R.B."/>
            <person name="Loukas A."/>
            <person name="Mitreva M."/>
        </authorList>
    </citation>
    <scope>NUCLEOTIDE SEQUENCE [LARGE SCALE GENOMIC DNA]</scope>
</reference>
<evidence type="ECO:0000313" key="5">
    <source>
        <dbReference type="Proteomes" id="UP000053676"/>
    </source>
</evidence>
<feature type="domain" description="EGF-like" evidence="3">
    <location>
        <begin position="43"/>
        <end position="82"/>
    </location>
</feature>
<dbReference type="InterPro" id="IPR000152">
    <property type="entry name" value="EGF-type_Asp/Asn_hydroxyl_site"/>
</dbReference>
<feature type="domain" description="EGF-like" evidence="3">
    <location>
        <begin position="108"/>
        <end position="151"/>
    </location>
</feature>
<keyword evidence="2" id="KW-0245">EGF-like domain</keyword>
<proteinExistence type="predicted"/>
<dbReference type="SUPFAM" id="SSF57196">
    <property type="entry name" value="EGF/Laminin"/>
    <property type="match status" value="1"/>
</dbReference>
<organism evidence="4 5">
    <name type="scientific">Necator americanus</name>
    <name type="common">Human hookworm</name>
    <dbReference type="NCBI Taxonomy" id="51031"/>
    <lineage>
        <taxon>Eukaryota</taxon>
        <taxon>Metazoa</taxon>
        <taxon>Ecdysozoa</taxon>
        <taxon>Nematoda</taxon>
        <taxon>Chromadorea</taxon>
        <taxon>Rhabditida</taxon>
        <taxon>Rhabditina</taxon>
        <taxon>Rhabditomorpha</taxon>
        <taxon>Strongyloidea</taxon>
        <taxon>Ancylostomatidae</taxon>
        <taxon>Bunostominae</taxon>
        <taxon>Necator</taxon>
    </lineage>
</organism>
<evidence type="ECO:0000259" key="3">
    <source>
        <dbReference type="PROSITE" id="PS50026"/>
    </source>
</evidence>
<dbReference type="Proteomes" id="UP000053676">
    <property type="component" value="Unassembled WGS sequence"/>
</dbReference>
<keyword evidence="5" id="KW-1185">Reference proteome</keyword>
<dbReference type="GO" id="GO:0005509">
    <property type="term" value="F:calcium ion binding"/>
    <property type="evidence" value="ECO:0007669"/>
    <property type="project" value="InterPro"/>
</dbReference>
<evidence type="ECO:0000256" key="2">
    <source>
        <dbReference type="PROSITE-ProRule" id="PRU00076"/>
    </source>
</evidence>
<evidence type="ECO:0000313" key="4">
    <source>
        <dbReference type="EMBL" id="ETN68367.1"/>
    </source>
</evidence>
<dbReference type="InterPro" id="IPR001881">
    <property type="entry name" value="EGF-like_Ca-bd_dom"/>
</dbReference>
<keyword evidence="1 2" id="KW-1015">Disulfide bond</keyword>
<sequence length="181" mass="19949">MRFVWTPMSRSLVNVGPSEQEHSTACIRTLEDLNIAGRRCIEAINECSARSLNDCSEFALCEDAKEGYVCSCRSGYVDASPNATHYPGRVCRKPVEKITLTDFTSSFSHDSCDPKRSSCGANEVCTDRGQRGHFACQCAENAFRYEDGTCRFCKGTSAFSSCRPPKNSVDNSKQAVALKKD</sequence>
<protein>
    <submittedName>
        <fullName evidence="4">EGF-like domain protein</fullName>
    </submittedName>
</protein>
<dbReference type="SMART" id="SM00179">
    <property type="entry name" value="EGF_CA"/>
    <property type="match status" value="1"/>
</dbReference>
<dbReference type="STRING" id="51031.W2SI02"/>
<gene>
    <name evidence="4" type="ORF">NECAME_05641</name>
</gene>
<evidence type="ECO:0000256" key="1">
    <source>
        <dbReference type="ARBA" id="ARBA00023157"/>
    </source>
</evidence>
<feature type="disulfide bond" evidence="2">
    <location>
        <begin position="119"/>
        <end position="136"/>
    </location>
</feature>